<evidence type="ECO:0000313" key="3">
    <source>
        <dbReference type="EMBL" id="CAF4389211.1"/>
    </source>
</evidence>
<protein>
    <submittedName>
        <fullName evidence="1">Uncharacterized protein</fullName>
    </submittedName>
</protein>
<sequence length="46" mass="5364">MFNRTKNVIQIRKSSCGETTSLSTNQMNFDDLCRTIDEKSEFITLF</sequence>
<evidence type="ECO:0000313" key="2">
    <source>
        <dbReference type="EMBL" id="CAF4368540.1"/>
    </source>
</evidence>
<reference evidence="1" key="1">
    <citation type="submission" date="2021-02" db="EMBL/GenBank/DDBJ databases">
        <authorList>
            <person name="Nowell W R."/>
        </authorList>
    </citation>
    <scope>NUCLEOTIDE SEQUENCE</scope>
</reference>
<dbReference type="Proteomes" id="UP000676336">
    <property type="component" value="Unassembled WGS sequence"/>
</dbReference>
<evidence type="ECO:0000313" key="1">
    <source>
        <dbReference type="EMBL" id="CAF4368297.1"/>
    </source>
</evidence>
<proteinExistence type="predicted"/>
<dbReference type="EMBL" id="CAJOBI010050240">
    <property type="protein sequence ID" value="CAF4368297.1"/>
    <property type="molecule type" value="Genomic_DNA"/>
</dbReference>
<feature type="non-terminal residue" evidence="1">
    <location>
        <position position="1"/>
    </location>
</feature>
<accession>A0A8S2V183</accession>
<dbReference type="EMBL" id="CAJOBI010050307">
    <property type="protein sequence ID" value="CAF4368540.1"/>
    <property type="molecule type" value="Genomic_DNA"/>
</dbReference>
<comment type="caution">
    <text evidence="1">The sequence shown here is derived from an EMBL/GenBank/DDBJ whole genome shotgun (WGS) entry which is preliminary data.</text>
</comment>
<gene>
    <name evidence="3" type="ORF">GIL414_LOCUS29649</name>
    <name evidence="1" type="ORF">SMN809_LOCUS29021</name>
    <name evidence="2" type="ORF">SMN809_LOCUS29032</name>
</gene>
<dbReference type="Proteomes" id="UP000681720">
    <property type="component" value="Unassembled WGS sequence"/>
</dbReference>
<organism evidence="1 4">
    <name type="scientific">Rotaria magnacalcarata</name>
    <dbReference type="NCBI Taxonomy" id="392030"/>
    <lineage>
        <taxon>Eukaryota</taxon>
        <taxon>Metazoa</taxon>
        <taxon>Spiralia</taxon>
        <taxon>Gnathifera</taxon>
        <taxon>Rotifera</taxon>
        <taxon>Eurotatoria</taxon>
        <taxon>Bdelloidea</taxon>
        <taxon>Philodinida</taxon>
        <taxon>Philodinidae</taxon>
        <taxon>Rotaria</taxon>
    </lineage>
</organism>
<dbReference type="EMBL" id="CAJOBJ010054391">
    <property type="protein sequence ID" value="CAF4389211.1"/>
    <property type="molecule type" value="Genomic_DNA"/>
</dbReference>
<name>A0A8S2V183_9BILA</name>
<evidence type="ECO:0000313" key="4">
    <source>
        <dbReference type="Proteomes" id="UP000676336"/>
    </source>
</evidence>
<dbReference type="AlphaFoldDB" id="A0A8S2V183"/>